<feature type="non-terminal residue" evidence="2">
    <location>
        <position position="1"/>
    </location>
</feature>
<evidence type="ECO:0000256" key="1">
    <source>
        <dbReference type="SAM" id="MobiDB-lite"/>
    </source>
</evidence>
<dbReference type="Gene3D" id="3.40.50.10540">
    <property type="entry name" value="Crotonobetainyl-coa:carnitine coa-transferase, domain 1"/>
    <property type="match status" value="1"/>
</dbReference>
<dbReference type="SUPFAM" id="SSF89796">
    <property type="entry name" value="CoA-transferase family III (CaiB/BaiF)"/>
    <property type="match status" value="1"/>
</dbReference>
<comment type="caution">
    <text evidence="2">The sequence shown here is derived from an EMBL/GenBank/DDBJ whole genome shotgun (WGS) entry which is preliminary data.</text>
</comment>
<proteinExistence type="predicted"/>
<feature type="region of interest" description="Disordered" evidence="1">
    <location>
        <begin position="1"/>
        <end position="41"/>
    </location>
</feature>
<sequence>EMTVEMEQPGLGRIKLMGNPIKMSETRPYPKGPAPGLGEDNRSVLTKLLGLSEAELERLRREGVI</sequence>
<dbReference type="InterPro" id="IPR023606">
    <property type="entry name" value="CoA-Trfase_III_dom_1_sf"/>
</dbReference>
<evidence type="ECO:0000313" key="2">
    <source>
        <dbReference type="EMBL" id="GAG17398.1"/>
    </source>
</evidence>
<protein>
    <recommendedName>
        <fullName evidence="3">Formyl-CoA transferase</fullName>
    </recommendedName>
</protein>
<gene>
    <name evidence="2" type="ORF">S01H1_52600</name>
</gene>
<reference evidence="2" key="1">
    <citation type="journal article" date="2014" name="Front. Microbiol.">
        <title>High frequency of phylogenetically diverse reductive dehalogenase-homologous genes in deep subseafloor sedimentary metagenomes.</title>
        <authorList>
            <person name="Kawai M."/>
            <person name="Futagami T."/>
            <person name="Toyoda A."/>
            <person name="Takaki Y."/>
            <person name="Nishi S."/>
            <person name="Hori S."/>
            <person name="Arai W."/>
            <person name="Tsubouchi T."/>
            <person name="Morono Y."/>
            <person name="Uchiyama I."/>
            <person name="Ito T."/>
            <person name="Fujiyama A."/>
            <person name="Inagaki F."/>
            <person name="Takami H."/>
        </authorList>
    </citation>
    <scope>NUCLEOTIDE SEQUENCE</scope>
    <source>
        <strain evidence="2">Expedition CK06-06</strain>
    </source>
</reference>
<evidence type="ECO:0008006" key="3">
    <source>
        <dbReference type="Google" id="ProtNLM"/>
    </source>
</evidence>
<name>X0VY78_9ZZZZ</name>
<organism evidence="2">
    <name type="scientific">marine sediment metagenome</name>
    <dbReference type="NCBI Taxonomy" id="412755"/>
    <lineage>
        <taxon>unclassified sequences</taxon>
        <taxon>metagenomes</taxon>
        <taxon>ecological metagenomes</taxon>
    </lineage>
</organism>
<dbReference type="AlphaFoldDB" id="X0VY78"/>
<dbReference type="EMBL" id="BARS01034008">
    <property type="protein sequence ID" value="GAG17398.1"/>
    <property type="molecule type" value="Genomic_DNA"/>
</dbReference>
<accession>X0VY78</accession>